<sequence>IGIEGRVGYVGNEGGIGIFD</sequence>
<evidence type="ECO:0000313" key="1">
    <source>
        <dbReference type="EMBL" id="KAA6366532.1"/>
    </source>
</evidence>
<feature type="non-terminal residue" evidence="1">
    <location>
        <position position="1"/>
    </location>
</feature>
<gene>
    <name evidence="1" type="ORF">EZS28_037941</name>
</gene>
<evidence type="ECO:0000313" key="2">
    <source>
        <dbReference type="Proteomes" id="UP000324800"/>
    </source>
</evidence>
<dbReference type="EMBL" id="SNRW01019285">
    <property type="protein sequence ID" value="KAA6366532.1"/>
    <property type="molecule type" value="Genomic_DNA"/>
</dbReference>
<protein>
    <submittedName>
        <fullName evidence="1">Uncharacterized protein</fullName>
    </submittedName>
</protein>
<organism evidence="1 2">
    <name type="scientific">Streblomastix strix</name>
    <dbReference type="NCBI Taxonomy" id="222440"/>
    <lineage>
        <taxon>Eukaryota</taxon>
        <taxon>Metamonada</taxon>
        <taxon>Preaxostyla</taxon>
        <taxon>Oxymonadida</taxon>
        <taxon>Streblomastigidae</taxon>
        <taxon>Streblomastix</taxon>
    </lineage>
</organism>
<comment type="caution">
    <text evidence="1">The sequence shown here is derived from an EMBL/GenBank/DDBJ whole genome shotgun (WGS) entry which is preliminary data.</text>
</comment>
<reference evidence="1 2" key="1">
    <citation type="submission" date="2019-03" db="EMBL/GenBank/DDBJ databases">
        <title>Single cell metagenomics reveals metabolic interactions within the superorganism composed of flagellate Streblomastix strix and complex community of Bacteroidetes bacteria on its surface.</title>
        <authorList>
            <person name="Treitli S.C."/>
            <person name="Kolisko M."/>
            <person name="Husnik F."/>
            <person name="Keeling P."/>
            <person name="Hampl V."/>
        </authorList>
    </citation>
    <scope>NUCLEOTIDE SEQUENCE [LARGE SCALE GENOMIC DNA]</scope>
    <source>
        <strain evidence="1">ST1C</strain>
    </source>
</reference>
<dbReference type="AlphaFoldDB" id="A0A5J4U9F6"/>
<name>A0A5J4U9F6_9EUKA</name>
<proteinExistence type="predicted"/>
<dbReference type="Proteomes" id="UP000324800">
    <property type="component" value="Unassembled WGS sequence"/>
</dbReference>
<accession>A0A5J4U9F6</accession>